<evidence type="ECO:0000256" key="8">
    <source>
        <dbReference type="ARBA" id="ARBA00049551"/>
    </source>
</evidence>
<keyword evidence="9" id="KW-0830">Ubiquinone</keyword>
<keyword evidence="9" id="KW-0520">NAD</keyword>
<dbReference type="Gene3D" id="1.20.58.1610">
    <property type="entry name" value="NADH:ubiquinone/plastoquinone oxidoreductase, chain 3"/>
    <property type="match status" value="1"/>
</dbReference>
<evidence type="ECO:0000256" key="7">
    <source>
        <dbReference type="ARBA" id="ARBA00023136"/>
    </source>
</evidence>
<keyword evidence="7 9" id="KW-0472">Membrane</keyword>
<dbReference type="GO" id="GO:0030964">
    <property type="term" value="C:NADH dehydrogenase complex"/>
    <property type="evidence" value="ECO:0007669"/>
    <property type="project" value="TreeGrafter"/>
</dbReference>
<evidence type="ECO:0000256" key="6">
    <source>
        <dbReference type="ARBA" id="ARBA00022989"/>
    </source>
</evidence>
<keyword evidence="9 10" id="KW-0496">Mitochondrion</keyword>
<organism evidence="10">
    <name type="scientific">Paphia amabilis</name>
    <name type="common">short-necked clam</name>
    <dbReference type="NCBI Taxonomy" id="676961"/>
    <lineage>
        <taxon>Eukaryota</taxon>
        <taxon>Metazoa</taxon>
        <taxon>Spiralia</taxon>
        <taxon>Lophotrochozoa</taxon>
        <taxon>Mollusca</taxon>
        <taxon>Bivalvia</taxon>
        <taxon>Autobranchia</taxon>
        <taxon>Heteroconchia</taxon>
        <taxon>Euheterodonta</taxon>
        <taxon>Imparidentia</taxon>
        <taxon>Neoheterodontei</taxon>
        <taxon>Venerida</taxon>
        <taxon>Veneroidea</taxon>
        <taxon>Veneridae</taxon>
        <taxon>Paphia</taxon>
    </lineage>
</organism>
<dbReference type="PANTHER" id="PTHR11058:SF9">
    <property type="entry name" value="NADH-UBIQUINONE OXIDOREDUCTASE CHAIN 3"/>
    <property type="match status" value="1"/>
</dbReference>
<dbReference type="PANTHER" id="PTHR11058">
    <property type="entry name" value="NADH-UBIQUINONE OXIDOREDUCTASE CHAIN 3"/>
    <property type="match status" value="1"/>
</dbReference>
<keyword evidence="9" id="KW-1278">Translocase</keyword>
<protein>
    <recommendedName>
        <fullName evidence="3 9">NADH-ubiquinone oxidoreductase chain 3</fullName>
        <ecNumber evidence="9">7.1.1.2</ecNumber>
    </recommendedName>
</protein>
<evidence type="ECO:0000313" key="10">
    <source>
        <dbReference type="EMBL" id="AEH99618.1"/>
    </source>
</evidence>
<dbReference type="AlphaFoldDB" id="H6BHS7"/>
<feature type="transmembrane region" description="Helical" evidence="9">
    <location>
        <begin position="70"/>
        <end position="91"/>
    </location>
</feature>
<evidence type="ECO:0000256" key="9">
    <source>
        <dbReference type="RuleBase" id="RU003640"/>
    </source>
</evidence>
<dbReference type="GO" id="GO:0031966">
    <property type="term" value="C:mitochondrial membrane"/>
    <property type="evidence" value="ECO:0007669"/>
    <property type="project" value="UniProtKB-SubCell"/>
</dbReference>
<sequence>MWFFEKSSEALSSYNSLMGVSSCVMLMGLSFMGLAVMVSQKWRYESDKLTSFECGFDPMSSSRMPFSLRFFLLALLFLVFDLEMVLFFPYVFSVMSYFSELGIMSKIWSFVFLLVLVLGLAHELNEGTLDWEMDE</sequence>
<dbReference type="InterPro" id="IPR000440">
    <property type="entry name" value="NADH_UbQ/plastoQ_OxRdtase_su3"/>
</dbReference>
<accession>H6BHS7</accession>
<evidence type="ECO:0000256" key="5">
    <source>
        <dbReference type="ARBA" id="ARBA00022692"/>
    </source>
</evidence>
<evidence type="ECO:0000256" key="3">
    <source>
        <dbReference type="ARBA" id="ARBA00021007"/>
    </source>
</evidence>
<dbReference type="Pfam" id="PF00507">
    <property type="entry name" value="Oxidored_q4"/>
    <property type="match status" value="1"/>
</dbReference>
<feature type="transmembrane region" description="Helical" evidence="9">
    <location>
        <begin position="103"/>
        <end position="121"/>
    </location>
</feature>
<comment type="subcellular location">
    <subcellularLocation>
        <location evidence="1">Membrane</location>
    </subcellularLocation>
    <subcellularLocation>
        <location evidence="9">Mitochondrion membrane</location>
        <topology evidence="9">Multi-pass membrane protein</topology>
    </subcellularLocation>
</comment>
<evidence type="ECO:0000256" key="1">
    <source>
        <dbReference type="ARBA" id="ARBA00004370"/>
    </source>
</evidence>
<dbReference type="GO" id="GO:0008137">
    <property type="term" value="F:NADH dehydrogenase (ubiquinone) activity"/>
    <property type="evidence" value="ECO:0007669"/>
    <property type="project" value="UniProtKB-UniRule"/>
</dbReference>
<dbReference type="InterPro" id="IPR038430">
    <property type="entry name" value="NDAH_ubi_oxred_su3_sf"/>
</dbReference>
<evidence type="ECO:0000256" key="4">
    <source>
        <dbReference type="ARBA" id="ARBA00022448"/>
    </source>
</evidence>
<keyword evidence="4 9" id="KW-0813">Transport</keyword>
<keyword evidence="6 9" id="KW-1133">Transmembrane helix</keyword>
<keyword evidence="5 9" id="KW-0812">Transmembrane</keyword>
<evidence type="ECO:0000256" key="2">
    <source>
        <dbReference type="ARBA" id="ARBA00008472"/>
    </source>
</evidence>
<dbReference type="EMBL" id="JF969276">
    <property type="protein sequence ID" value="AEH99618.1"/>
    <property type="molecule type" value="Genomic_DNA"/>
</dbReference>
<comment type="catalytic activity">
    <reaction evidence="8 9">
        <text>a ubiquinone + NADH + 5 H(+)(in) = a ubiquinol + NAD(+) + 4 H(+)(out)</text>
        <dbReference type="Rhea" id="RHEA:29091"/>
        <dbReference type="Rhea" id="RHEA-COMP:9565"/>
        <dbReference type="Rhea" id="RHEA-COMP:9566"/>
        <dbReference type="ChEBI" id="CHEBI:15378"/>
        <dbReference type="ChEBI" id="CHEBI:16389"/>
        <dbReference type="ChEBI" id="CHEBI:17976"/>
        <dbReference type="ChEBI" id="CHEBI:57540"/>
        <dbReference type="ChEBI" id="CHEBI:57945"/>
        <dbReference type="EC" id="7.1.1.2"/>
    </reaction>
</comment>
<dbReference type="EC" id="7.1.1.2" evidence="9"/>
<keyword evidence="9" id="KW-0249">Electron transport</keyword>
<reference evidence="10" key="1">
    <citation type="journal article" date="2012" name="Gene">
        <title>Comparative studies of the complete mitochondrial genomes of four Paphia clams and reconsideration of subgenus Neotapes (Bivalvia: Veneridae).</title>
        <authorList>
            <person name="Xu X."/>
            <person name="Wu X."/>
            <person name="Yu Z."/>
        </authorList>
    </citation>
    <scope>NUCLEOTIDE SEQUENCE</scope>
    <source>
        <tissue evidence="10">Adductor muscle</tissue>
    </source>
</reference>
<comment type="similarity">
    <text evidence="2 9">Belongs to the complex I subunit 3 family.</text>
</comment>
<feature type="transmembrane region" description="Helical" evidence="9">
    <location>
        <begin position="16"/>
        <end position="38"/>
    </location>
</feature>
<name>H6BHS7_9BIVA</name>
<gene>
    <name evidence="10" type="primary">nad3</name>
</gene>
<geneLocation type="mitochondrion" evidence="10"/>
<keyword evidence="9" id="KW-0679">Respiratory chain</keyword>
<comment type="function">
    <text evidence="9">Core subunit of the mitochondrial membrane respiratory chain NADH dehydrogenase (Complex I) which catalyzes electron transfer from NADH through the respiratory chain, using ubiquinone as an electron acceptor. Essential for the catalytic activity of complex I.</text>
</comment>
<dbReference type="PROSITE" id="PS51257">
    <property type="entry name" value="PROKAR_LIPOPROTEIN"/>
    <property type="match status" value="1"/>
</dbReference>
<proteinExistence type="inferred from homology"/>